<dbReference type="PANTHER" id="PTHR10627">
    <property type="entry name" value="SCP160"/>
    <property type="match status" value="1"/>
</dbReference>
<dbReference type="SUPFAM" id="SSF47769">
    <property type="entry name" value="SAM/Pointed domain"/>
    <property type="match status" value="1"/>
</dbReference>
<evidence type="ECO:0000313" key="4">
    <source>
        <dbReference type="EMBL" id="CAI9111091.1"/>
    </source>
</evidence>
<dbReference type="InterPro" id="IPR001660">
    <property type="entry name" value="SAM"/>
</dbReference>
<reference evidence="4" key="1">
    <citation type="submission" date="2023-03" db="EMBL/GenBank/DDBJ databases">
        <authorList>
            <person name="Julca I."/>
        </authorList>
    </citation>
    <scope>NUCLEOTIDE SEQUENCE</scope>
</reference>
<feature type="region of interest" description="Disordered" evidence="2">
    <location>
        <begin position="131"/>
        <end position="158"/>
    </location>
</feature>
<feature type="compositionally biased region" description="Polar residues" evidence="2">
    <location>
        <begin position="66"/>
        <end position="76"/>
    </location>
</feature>
<evidence type="ECO:0000256" key="2">
    <source>
        <dbReference type="SAM" id="MobiDB-lite"/>
    </source>
</evidence>
<dbReference type="EMBL" id="OX459123">
    <property type="protein sequence ID" value="CAI9111091.1"/>
    <property type="molecule type" value="Genomic_DNA"/>
</dbReference>
<feature type="region of interest" description="Disordered" evidence="2">
    <location>
        <begin position="28"/>
        <end position="76"/>
    </location>
</feature>
<dbReference type="Pfam" id="PF00536">
    <property type="entry name" value="SAM_1"/>
    <property type="match status" value="1"/>
</dbReference>
<dbReference type="SMART" id="SM00454">
    <property type="entry name" value="SAM"/>
    <property type="match status" value="1"/>
</dbReference>
<keyword evidence="5" id="KW-1185">Reference proteome</keyword>
<keyword evidence="1" id="KW-0677">Repeat</keyword>
<evidence type="ECO:0000256" key="1">
    <source>
        <dbReference type="ARBA" id="ARBA00022737"/>
    </source>
</evidence>
<dbReference type="FunFam" id="1.10.150.50:FF:000077">
    <property type="entry name" value="DDHD domain-containing 2"/>
    <property type="match status" value="1"/>
</dbReference>
<protein>
    <submittedName>
        <fullName evidence="4">OLC1v1011227C1</fullName>
    </submittedName>
</protein>
<name>A0AAV1DVJ7_OLDCO</name>
<organism evidence="4 5">
    <name type="scientific">Oldenlandia corymbosa var. corymbosa</name>
    <dbReference type="NCBI Taxonomy" id="529605"/>
    <lineage>
        <taxon>Eukaryota</taxon>
        <taxon>Viridiplantae</taxon>
        <taxon>Streptophyta</taxon>
        <taxon>Embryophyta</taxon>
        <taxon>Tracheophyta</taxon>
        <taxon>Spermatophyta</taxon>
        <taxon>Magnoliopsida</taxon>
        <taxon>eudicotyledons</taxon>
        <taxon>Gunneridae</taxon>
        <taxon>Pentapetalae</taxon>
        <taxon>asterids</taxon>
        <taxon>lamiids</taxon>
        <taxon>Gentianales</taxon>
        <taxon>Rubiaceae</taxon>
        <taxon>Rubioideae</taxon>
        <taxon>Spermacoceae</taxon>
        <taxon>Hedyotis-Oldenlandia complex</taxon>
        <taxon>Oldenlandia</taxon>
    </lineage>
</organism>
<sequence>MARPQVTITLGRSGQKVVKRPLDSFDASRFDSHSPALSGSKRSLAYNDAQDSSSYSRKRQQMGVIGSSSEYSRPASNVAENDLRLKLLRKRLSKQIELDAKKRELEGKISRNVHSSEAPKGFRLVNNSQMKRAGESSRMESVQTSYSSSTIDGSRPITPNGVPQISGGMLSSRPMGQVLGSLPTMQVLSSRNGVFQHPHSKGPTPMTVMAANSRAGLDPHKSLMPARSNIAKTTYMDEHLTVSALLNSLGLGKYSIILQAEEVDMAALKQMGDRDLKEIGIPMGPRKKILLALLAQSKRRTT</sequence>
<accession>A0AAV1DVJ7</accession>
<dbReference type="InterPro" id="IPR013761">
    <property type="entry name" value="SAM/pointed_sf"/>
</dbReference>
<dbReference type="AlphaFoldDB" id="A0AAV1DVJ7"/>
<feature type="domain" description="SAM" evidence="3">
    <location>
        <begin position="234"/>
        <end position="299"/>
    </location>
</feature>
<dbReference type="Proteomes" id="UP001161247">
    <property type="component" value="Chromosome 6"/>
</dbReference>
<evidence type="ECO:0000313" key="5">
    <source>
        <dbReference type="Proteomes" id="UP001161247"/>
    </source>
</evidence>
<dbReference type="Gene3D" id="1.10.150.50">
    <property type="entry name" value="Transcription Factor, Ets-1"/>
    <property type="match status" value="1"/>
</dbReference>
<proteinExistence type="predicted"/>
<feature type="compositionally biased region" description="Polar residues" evidence="2">
    <location>
        <begin position="139"/>
        <end position="152"/>
    </location>
</feature>
<dbReference type="PANTHER" id="PTHR10627:SF74">
    <property type="entry name" value="OS08G0526500 PROTEIN"/>
    <property type="match status" value="1"/>
</dbReference>
<gene>
    <name evidence="4" type="ORF">OLC1_LOCUS18597</name>
</gene>
<evidence type="ECO:0000259" key="3">
    <source>
        <dbReference type="SMART" id="SM00454"/>
    </source>
</evidence>